<evidence type="ECO:0000313" key="10">
    <source>
        <dbReference type="Proteomes" id="UP001175271"/>
    </source>
</evidence>
<keyword evidence="10" id="KW-1185">Reference proteome</keyword>
<dbReference type="InterPro" id="IPR011527">
    <property type="entry name" value="ABC1_TM_dom"/>
</dbReference>
<dbReference type="PANTHER" id="PTHR24223">
    <property type="entry name" value="ATP-BINDING CASSETTE SUB-FAMILY C"/>
    <property type="match status" value="1"/>
</dbReference>
<keyword evidence="3" id="KW-0547">Nucleotide-binding</keyword>
<keyword evidence="2 7" id="KW-0812">Transmembrane</keyword>
<feature type="domain" description="ABC transmembrane type-1" evidence="8">
    <location>
        <begin position="1"/>
        <end position="83"/>
    </location>
</feature>
<organism evidence="9 10">
    <name type="scientific">Steinernema hermaphroditum</name>
    <dbReference type="NCBI Taxonomy" id="289476"/>
    <lineage>
        <taxon>Eukaryota</taxon>
        <taxon>Metazoa</taxon>
        <taxon>Ecdysozoa</taxon>
        <taxon>Nematoda</taxon>
        <taxon>Chromadorea</taxon>
        <taxon>Rhabditida</taxon>
        <taxon>Tylenchina</taxon>
        <taxon>Panagrolaimomorpha</taxon>
        <taxon>Strongyloidoidea</taxon>
        <taxon>Steinernematidae</taxon>
        <taxon>Steinernema</taxon>
    </lineage>
</organism>
<dbReference type="Proteomes" id="UP001175271">
    <property type="component" value="Unassembled WGS sequence"/>
</dbReference>
<sequence>MCTFSMYVWSSPLLIVVALVFLFHLLGVAVLISVVVLLLTVPFNIWITQQMDEVQDKRMAVKDERVKLMSEVLNGIKVVKFQA</sequence>
<keyword evidence="5 7" id="KW-1133">Transmembrane helix</keyword>
<dbReference type="GO" id="GO:0140359">
    <property type="term" value="F:ABC-type transporter activity"/>
    <property type="evidence" value="ECO:0007669"/>
    <property type="project" value="InterPro"/>
</dbReference>
<proteinExistence type="predicted"/>
<dbReference type="EMBL" id="JAUCMV010000001">
    <property type="protein sequence ID" value="KAK0425343.1"/>
    <property type="molecule type" value="Genomic_DNA"/>
</dbReference>
<evidence type="ECO:0000256" key="1">
    <source>
        <dbReference type="ARBA" id="ARBA00022448"/>
    </source>
</evidence>
<keyword evidence="6 7" id="KW-0472">Membrane</keyword>
<dbReference type="AlphaFoldDB" id="A0AA39M962"/>
<evidence type="ECO:0000259" key="8">
    <source>
        <dbReference type="PROSITE" id="PS50929"/>
    </source>
</evidence>
<reference evidence="9" key="1">
    <citation type="submission" date="2023-06" db="EMBL/GenBank/DDBJ databases">
        <title>Genomic analysis of the entomopathogenic nematode Steinernema hermaphroditum.</title>
        <authorList>
            <person name="Schwarz E.M."/>
            <person name="Heppert J.K."/>
            <person name="Baniya A."/>
            <person name="Schwartz H.T."/>
            <person name="Tan C.-H."/>
            <person name="Antoshechkin I."/>
            <person name="Sternberg P.W."/>
            <person name="Goodrich-Blair H."/>
            <person name="Dillman A.R."/>
        </authorList>
    </citation>
    <scope>NUCLEOTIDE SEQUENCE</scope>
    <source>
        <strain evidence="9">PS9179</strain>
        <tissue evidence="9">Whole animal</tissue>
    </source>
</reference>
<evidence type="ECO:0000256" key="3">
    <source>
        <dbReference type="ARBA" id="ARBA00022741"/>
    </source>
</evidence>
<gene>
    <name evidence="9" type="ORF">QR680_009151</name>
</gene>
<evidence type="ECO:0000256" key="5">
    <source>
        <dbReference type="ARBA" id="ARBA00022989"/>
    </source>
</evidence>
<dbReference type="GO" id="GO:0005524">
    <property type="term" value="F:ATP binding"/>
    <property type="evidence" value="ECO:0007669"/>
    <property type="project" value="UniProtKB-KW"/>
</dbReference>
<comment type="caution">
    <text evidence="9">The sequence shown here is derived from an EMBL/GenBank/DDBJ whole genome shotgun (WGS) entry which is preliminary data.</text>
</comment>
<dbReference type="Gene3D" id="1.20.1560.10">
    <property type="entry name" value="ABC transporter type 1, transmembrane domain"/>
    <property type="match status" value="1"/>
</dbReference>
<dbReference type="PROSITE" id="PS50929">
    <property type="entry name" value="ABC_TM1F"/>
    <property type="match status" value="1"/>
</dbReference>
<evidence type="ECO:0000256" key="7">
    <source>
        <dbReference type="SAM" id="Phobius"/>
    </source>
</evidence>
<protein>
    <recommendedName>
        <fullName evidence="8">ABC transmembrane type-1 domain-containing protein</fullName>
    </recommendedName>
</protein>
<evidence type="ECO:0000256" key="4">
    <source>
        <dbReference type="ARBA" id="ARBA00022840"/>
    </source>
</evidence>
<feature type="transmembrane region" description="Helical" evidence="7">
    <location>
        <begin position="13"/>
        <end position="41"/>
    </location>
</feature>
<dbReference type="InterPro" id="IPR036640">
    <property type="entry name" value="ABC1_TM_sf"/>
</dbReference>
<evidence type="ECO:0000313" key="9">
    <source>
        <dbReference type="EMBL" id="KAK0425343.1"/>
    </source>
</evidence>
<evidence type="ECO:0000256" key="2">
    <source>
        <dbReference type="ARBA" id="ARBA00022692"/>
    </source>
</evidence>
<dbReference type="InterPro" id="IPR050173">
    <property type="entry name" value="ABC_transporter_C-like"/>
</dbReference>
<keyword evidence="1" id="KW-0813">Transport</keyword>
<keyword evidence="4" id="KW-0067">ATP-binding</keyword>
<name>A0AA39M962_9BILA</name>
<dbReference type="GO" id="GO:0016020">
    <property type="term" value="C:membrane"/>
    <property type="evidence" value="ECO:0007669"/>
    <property type="project" value="InterPro"/>
</dbReference>
<dbReference type="Pfam" id="PF00664">
    <property type="entry name" value="ABC_membrane"/>
    <property type="match status" value="1"/>
</dbReference>
<evidence type="ECO:0000256" key="6">
    <source>
        <dbReference type="ARBA" id="ARBA00023136"/>
    </source>
</evidence>
<accession>A0AA39M962</accession>
<dbReference type="SUPFAM" id="SSF90123">
    <property type="entry name" value="ABC transporter transmembrane region"/>
    <property type="match status" value="1"/>
</dbReference>